<protein>
    <submittedName>
        <fullName evidence="2">Uncharacterized protein</fullName>
    </submittedName>
</protein>
<evidence type="ECO:0000313" key="2">
    <source>
        <dbReference type="EMBL" id="PIB02025.1"/>
    </source>
</evidence>
<dbReference type="OrthoDB" id="3639390at2759"/>
<organism evidence="2 3">
    <name type="scientific">Cercospora beticola</name>
    <name type="common">Sugarbeet leaf spot fungus</name>
    <dbReference type="NCBI Taxonomy" id="122368"/>
    <lineage>
        <taxon>Eukaryota</taxon>
        <taxon>Fungi</taxon>
        <taxon>Dikarya</taxon>
        <taxon>Ascomycota</taxon>
        <taxon>Pezizomycotina</taxon>
        <taxon>Dothideomycetes</taxon>
        <taxon>Dothideomycetidae</taxon>
        <taxon>Mycosphaerellales</taxon>
        <taxon>Mycosphaerellaceae</taxon>
        <taxon>Cercospora</taxon>
    </lineage>
</organism>
<proteinExistence type="predicted"/>
<sequence>MEDLRQWKYFLLCRHCKRATRGRSQRRLSLFDPSWSLQHFVSHSEDVLPALESRGKAANQANAKTWMARAEEQSSRSLYQACIARELSTKNTHLDVWWTHVLAPRLLLFMHRTDLADELLQYMVKQGAFKVRSLVPAHLLRETGPVRGNRQHEQMASSGSANLRSKKGLDAGTPPLDRSKVEGPAESFRPEGKHDDEEDRLLGLFVEVSRLSVQLTTRMADMDELKSVYLGPSKESRAASAILESQQGRLMTEGPLSSEQDMANGRRGQNVPIWRVDPWKKPWQAKGWSNGFRPDQKPKNTTAASRKIELRDIIASMG</sequence>
<dbReference type="Proteomes" id="UP000230605">
    <property type="component" value="Chromosome 1"/>
</dbReference>
<feature type="compositionally biased region" description="Basic and acidic residues" evidence="1">
    <location>
        <begin position="177"/>
        <end position="195"/>
    </location>
</feature>
<feature type="compositionally biased region" description="Polar residues" evidence="1">
    <location>
        <begin position="154"/>
        <end position="163"/>
    </location>
</feature>
<feature type="region of interest" description="Disordered" evidence="1">
    <location>
        <begin position="285"/>
        <end position="304"/>
    </location>
</feature>
<dbReference type="AlphaFoldDB" id="A0A2G5IB52"/>
<evidence type="ECO:0000313" key="3">
    <source>
        <dbReference type="Proteomes" id="UP000230605"/>
    </source>
</evidence>
<reference evidence="2 3" key="1">
    <citation type="submission" date="2015-10" db="EMBL/GenBank/DDBJ databases">
        <title>The cercosporin biosynthetic gene cluster was horizontally transferred to several fungal lineages and shown to be expanded in Cercospora beticola based on microsynteny with recipient genomes.</title>
        <authorList>
            <person name="De Jonge R."/>
            <person name="Ebert M.K."/>
            <person name="Suttle J.C."/>
            <person name="Jurick Ii W.M."/>
            <person name="Secor G.A."/>
            <person name="Thomma B.P."/>
            <person name="Van De Peer Y."/>
            <person name="Bolton M.D."/>
        </authorList>
    </citation>
    <scope>NUCLEOTIDE SEQUENCE [LARGE SCALE GENOMIC DNA]</scope>
    <source>
        <strain evidence="2 3">09-40</strain>
    </source>
</reference>
<evidence type="ECO:0000256" key="1">
    <source>
        <dbReference type="SAM" id="MobiDB-lite"/>
    </source>
</evidence>
<dbReference type="EMBL" id="LKMD01000100">
    <property type="protein sequence ID" value="PIB02025.1"/>
    <property type="molecule type" value="Genomic_DNA"/>
</dbReference>
<feature type="region of interest" description="Disordered" evidence="1">
    <location>
        <begin position="142"/>
        <end position="195"/>
    </location>
</feature>
<name>A0A2G5IB52_CERBT</name>
<comment type="caution">
    <text evidence="2">The sequence shown here is derived from an EMBL/GenBank/DDBJ whole genome shotgun (WGS) entry which is preliminary data.</text>
</comment>
<accession>A0A2G5IB52</accession>
<gene>
    <name evidence="2" type="ORF">CB0940_00763</name>
</gene>